<dbReference type="SUPFAM" id="SSF52799">
    <property type="entry name" value="(Phosphotyrosine protein) phosphatases II"/>
    <property type="match status" value="1"/>
</dbReference>
<dbReference type="GO" id="GO:0046856">
    <property type="term" value="P:phosphatidylinositol dephosphorylation"/>
    <property type="evidence" value="ECO:0007669"/>
    <property type="project" value="TreeGrafter"/>
</dbReference>
<feature type="coiled-coil region" evidence="2">
    <location>
        <begin position="594"/>
        <end position="621"/>
    </location>
</feature>
<proteinExistence type="inferred from homology"/>
<keyword evidence="6" id="KW-1185">Reference proteome</keyword>
<evidence type="ECO:0000259" key="4">
    <source>
        <dbReference type="PROSITE" id="PS51339"/>
    </source>
</evidence>
<feature type="domain" description="Myotubularin phosphatase" evidence="4">
    <location>
        <begin position="196"/>
        <end position="577"/>
    </location>
</feature>
<dbReference type="Pfam" id="PF06602">
    <property type="entry name" value="Myotub-related"/>
    <property type="match status" value="1"/>
</dbReference>
<dbReference type="InterPro" id="IPR011993">
    <property type="entry name" value="PH-like_dom_sf"/>
</dbReference>
<comment type="similarity">
    <text evidence="1">Belongs to the protein-tyrosine phosphatase family. Non-receptor class myotubularin subfamily.</text>
</comment>
<evidence type="ECO:0000313" key="5">
    <source>
        <dbReference type="EMBL" id="GMT35764.1"/>
    </source>
</evidence>
<evidence type="ECO:0000256" key="2">
    <source>
        <dbReference type="SAM" id="Coils"/>
    </source>
</evidence>
<feature type="chain" id="PRO_5043831704" description="Myotubularin phosphatase domain-containing protein" evidence="3">
    <location>
        <begin position="20"/>
        <end position="636"/>
    </location>
</feature>
<dbReference type="InterPro" id="IPR029021">
    <property type="entry name" value="Prot-tyrosine_phosphatase-like"/>
</dbReference>
<gene>
    <name evidence="5" type="ORF">PFISCL1PPCAC_27061</name>
</gene>
<protein>
    <recommendedName>
        <fullName evidence="4">Myotubularin phosphatase domain-containing protein</fullName>
    </recommendedName>
</protein>
<comment type="caution">
    <text evidence="5">The sequence shown here is derived from an EMBL/GenBank/DDBJ whole genome shotgun (WGS) entry which is preliminary data.</text>
</comment>
<evidence type="ECO:0000256" key="1">
    <source>
        <dbReference type="ARBA" id="ARBA00007471"/>
    </source>
</evidence>
<dbReference type="GO" id="GO:0005737">
    <property type="term" value="C:cytoplasm"/>
    <property type="evidence" value="ECO:0007669"/>
    <property type="project" value="TreeGrafter"/>
</dbReference>
<dbReference type="Proteomes" id="UP001432322">
    <property type="component" value="Unassembled WGS sequence"/>
</dbReference>
<keyword evidence="3" id="KW-0732">Signal</keyword>
<evidence type="ECO:0000313" key="6">
    <source>
        <dbReference type="Proteomes" id="UP001432322"/>
    </source>
</evidence>
<sequence length="636" mass="72169">QRMLLRLVLLSVFFAVVAARYIDSMNYGELRNFLDDQIMQVFIPRRMVRQERLQLLQIMELVDAIEIPRVNGVFLRKGPREAQTGTICILSHHLIFSPDPPSPGVKVVNEEASKELWLLHRMVDKVVAEPIAKDDPSRGGILALKLKNFLMLIFEVRSLNECFALSRSIERLSNLSGFQYEYPFYYRVPFTVLDDGWTAFDLEAEFAKLTVRAPDQFRISYVNENFGICPTYPEKVIVPRGIGDDYLRISATFRDGFRFPVLSYYHASTKSCIMRCGQPLIGPANRRCKEDETILNSLLAPHSRGIIIDTRNKNVGSAAKSKGGGVESQQCYSQWRYVFCGTPRIREMHDGLTKIVELSNDDRISSNHFLHRLYSTQWIHSITDILCASANVAQCIACEGTSEVPVLVHGGEGTDTTLAVCSLAQIILDADARTIRGFEALIEREWIAGGHCFSSRNAHSAYGEGVVTGPKESPVFLAFLNCVFELIQQFPLSFEFTEGFLLFLFEHSYASEFGSFLGNCERDKKEWRVKECTVSLWSYVNNPEILVQFVNSLYEPNEKVIWPSVAPQSIHLWSRLLHRWQMNWDEKDAVTKAAADAKLKEKALQSRVHSLKRQIADLAREASLITATNDGLKLTE</sequence>
<dbReference type="GO" id="GO:0019903">
    <property type="term" value="F:protein phosphatase binding"/>
    <property type="evidence" value="ECO:0007669"/>
    <property type="project" value="TreeGrafter"/>
</dbReference>
<organism evidence="5 6">
    <name type="scientific">Pristionchus fissidentatus</name>
    <dbReference type="NCBI Taxonomy" id="1538716"/>
    <lineage>
        <taxon>Eukaryota</taxon>
        <taxon>Metazoa</taxon>
        <taxon>Ecdysozoa</taxon>
        <taxon>Nematoda</taxon>
        <taxon>Chromadorea</taxon>
        <taxon>Rhabditida</taxon>
        <taxon>Rhabditina</taxon>
        <taxon>Diplogasteromorpha</taxon>
        <taxon>Diplogasteroidea</taxon>
        <taxon>Neodiplogasteridae</taxon>
        <taxon>Pristionchus</taxon>
    </lineage>
</organism>
<accession>A0AAV5WU90</accession>
<name>A0AAV5WU90_9BILA</name>
<dbReference type="InterPro" id="IPR030564">
    <property type="entry name" value="Myotubularin"/>
</dbReference>
<feature type="signal peptide" evidence="3">
    <location>
        <begin position="1"/>
        <end position="19"/>
    </location>
</feature>
<dbReference type="PANTHER" id="PTHR10807">
    <property type="entry name" value="MYOTUBULARIN-RELATED"/>
    <property type="match status" value="1"/>
</dbReference>
<dbReference type="InterPro" id="IPR010569">
    <property type="entry name" value="Myotubularin-like_Pase_dom"/>
</dbReference>
<dbReference type="PANTHER" id="PTHR10807:SF73">
    <property type="entry name" value="LD06050P"/>
    <property type="match status" value="1"/>
</dbReference>
<dbReference type="EMBL" id="BTSY01000007">
    <property type="protein sequence ID" value="GMT35764.1"/>
    <property type="molecule type" value="Genomic_DNA"/>
</dbReference>
<dbReference type="GO" id="GO:0010507">
    <property type="term" value="P:negative regulation of autophagy"/>
    <property type="evidence" value="ECO:0007669"/>
    <property type="project" value="TreeGrafter"/>
</dbReference>
<dbReference type="Gene3D" id="2.30.29.30">
    <property type="entry name" value="Pleckstrin-homology domain (PH domain)/Phosphotyrosine-binding domain (PTB)"/>
    <property type="match status" value="1"/>
</dbReference>
<dbReference type="AlphaFoldDB" id="A0AAV5WU90"/>
<feature type="non-terminal residue" evidence="5">
    <location>
        <position position="1"/>
    </location>
</feature>
<reference evidence="5" key="1">
    <citation type="submission" date="2023-10" db="EMBL/GenBank/DDBJ databases">
        <title>Genome assembly of Pristionchus species.</title>
        <authorList>
            <person name="Yoshida K."/>
            <person name="Sommer R.J."/>
        </authorList>
    </citation>
    <scope>NUCLEOTIDE SEQUENCE</scope>
    <source>
        <strain evidence="5">RS5133</strain>
    </source>
</reference>
<dbReference type="PROSITE" id="PS51339">
    <property type="entry name" value="PPASE_MYOTUBULARIN"/>
    <property type="match status" value="1"/>
</dbReference>
<dbReference type="InterPro" id="IPR048994">
    <property type="entry name" value="PH-GRAM_MTMR6-9"/>
</dbReference>
<dbReference type="Pfam" id="PF21098">
    <property type="entry name" value="PH-GRAM_MTMR6-like"/>
    <property type="match status" value="1"/>
</dbReference>
<evidence type="ECO:0000256" key="3">
    <source>
        <dbReference type="SAM" id="SignalP"/>
    </source>
</evidence>
<keyword evidence="2" id="KW-0175">Coiled coil</keyword>